<evidence type="ECO:0000313" key="2">
    <source>
        <dbReference type="Proteomes" id="UP000283833"/>
    </source>
</evidence>
<evidence type="ECO:0000313" key="1">
    <source>
        <dbReference type="EMBL" id="RGT86134.1"/>
    </source>
</evidence>
<proteinExistence type="predicted"/>
<gene>
    <name evidence="1" type="ORF">DWX04_21730</name>
</gene>
<evidence type="ECO:0008006" key="3">
    <source>
        <dbReference type="Google" id="ProtNLM"/>
    </source>
</evidence>
<dbReference type="CDD" id="cd00761">
    <property type="entry name" value="Glyco_tranf_GTA_type"/>
    <property type="match status" value="1"/>
</dbReference>
<dbReference type="AlphaFoldDB" id="A0A3E4KIE2"/>
<dbReference type="EMBL" id="QRXI01000054">
    <property type="protein sequence ID" value="RGT86134.1"/>
    <property type="molecule type" value="Genomic_DNA"/>
</dbReference>
<dbReference type="InterPro" id="IPR029044">
    <property type="entry name" value="Nucleotide-diphossugar_trans"/>
</dbReference>
<dbReference type="SUPFAM" id="SSF53448">
    <property type="entry name" value="Nucleotide-diphospho-sugar transferases"/>
    <property type="match status" value="1"/>
</dbReference>
<sequence length="286" mass="33215">MYDLIFITTFIDHRCISDLLLSVLNSNSQLKLAVILVNQTEKLLNYKSNAIIHFYEIKSPLVGLSAARNLAINFILNEKLVAKYVMFPDDDTTFDHCFFMNFKNVVNSNTLIDVYCRNTRKMYKQLQLKEGQIVYDINKAMSVNMIIKFDIFQKVGFFDEAMGVGAYYGAGEDTDYFFRCHMNTGNGFYYTRKLWNYHPASAVKYMDLSFKQLQKRYINYSRGVIYFYWKHKKPFGAVVCICKGIVGMCVSLLSGNLKLSIARFYGVLSRMKTMRDLYRGILHSSN</sequence>
<organism evidence="1 2">
    <name type="scientific">Phocaeicola vulgatus</name>
    <name type="common">Bacteroides vulgatus</name>
    <dbReference type="NCBI Taxonomy" id="821"/>
    <lineage>
        <taxon>Bacteria</taxon>
        <taxon>Pseudomonadati</taxon>
        <taxon>Bacteroidota</taxon>
        <taxon>Bacteroidia</taxon>
        <taxon>Bacteroidales</taxon>
        <taxon>Bacteroidaceae</taxon>
        <taxon>Phocaeicola</taxon>
    </lineage>
</organism>
<accession>A0A3E4KIE2</accession>
<protein>
    <recommendedName>
        <fullName evidence="3">Glycosyltransferase family 2 protein</fullName>
    </recommendedName>
</protein>
<dbReference type="Proteomes" id="UP000283833">
    <property type="component" value="Unassembled WGS sequence"/>
</dbReference>
<reference evidence="1 2" key="1">
    <citation type="submission" date="2018-08" db="EMBL/GenBank/DDBJ databases">
        <title>A genome reference for cultivated species of the human gut microbiota.</title>
        <authorList>
            <person name="Zou Y."/>
            <person name="Xue W."/>
            <person name="Luo G."/>
        </authorList>
    </citation>
    <scope>NUCLEOTIDE SEQUENCE [LARGE SCALE GENOMIC DNA]</scope>
    <source>
        <strain evidence="1 2">AF18-14</strain>
    </source>
</reference>
<dbReference type="RefSeq" id="WP_117697002.1">
    <property type="nucleotide sequence ID" value="NZ_QRXI01000054.1"/>
</dbReference>
<name>A0A3E4KIE2_PHOVU</name>
<comment type="caution">
    <text evidence="1">The sequence shown here is derived from an EMBL/GenBank/DDBJ whole genome shotgun (WGS) entry which is preliminary data.</text>
</comment>
<dbReference type="Gene3D" id="3.90.550.10">
    <property type="entry name" value="Spore Coat Polysaccharide Biosynthesis Protein SpsA, Chain A"/>
    <property type="match status" value="1"/>
</dbReference>